<feature type="transmembrane region" description="Helical" evidence="7">
    <location>
        <begin position="160"/>
        <end position="182"/>
    </location>
</feature>
<gene>
    <name evidence="8" type="ORF">LZ3411_2363</name>
</gene>
<keyword evidence="6 7" id="KW-0472">Membrane</keyword>
<feature type="transmembrane region" description="Helical" evidence="7">
    <location>
        <begin position="39"/>
        <end position="62"/>
    </location>
</feature>
<evidence type="ECO:0000256" key="2">
    <source>
        <dbReference type="ARBA" id="ARBA00022448"/>
    </source>
</evidence>
<protein>
    <submittedName>
        <fullName evidence="8">Permease of the major facilitator superfamily</fullName>
    </submittedName>
</protein>
<dbReference type="InterPro" id="IPR001958">
    <property type="entry name" value="Tet-R_TetA/multi-R_MdtG-like"/>
</dbReference>
<dbReference type="InterPro" id="IPR050171">
    <property type="entry name" value="MFS_Transporters"/>
</dbReference>
<dbReference type="KEGG" id="lzy:LZ3411_2363"/>
<evidence type="ECO:0000256" key="4">
    <source>
        <dbReference type="ARBA" id="ARBA00022692"/>
    </source>
</evidence>
<name>A0A1Y6K2T8_9LACO</name>
<evidence type="ECO:0000256" key="7">
    <source>
        <dbReference type="SAM" id="Phobius"/>
    </source>
</evidence>
<dbReference type="PRINTS" id="PR01035">
    <property type="entry name" value="TCRTETA"/>
</dbReference>
<dbReference type="InterPro" id="IPR036259">
    <property type="entry name" value="MFS_trans_sf"/>
</dbReference>
<accession>A0A1Y6K2T8</accession>
<feature type="transmembrane region" description="Helical" evidence="7">
    <location>
        <begin position="129"/>
        <end position="154"/>
    </location>
</feature>
<dbReference type="PANTHER" id="PTHR23517:SF3">
    <property type="entry name" value="INTEGRAL MEMBRANE TRANSPORT PROTEIN"/>
    <property type="match status" value="1"/>
</dbReference>
<feature type="transmembrane region" description="Helical" evidence="7">
    <location>
        <begin position="268"/>
        <end position="288"/>
    </location>
</feature>
<feature type="transmembrane region" description="Helical" evidence="7">
    <location>
        <begin position="203"/>
        <end position="222"/>
    </location>
</feature>
<evidence type="ECO:0000256" key="1">
    <source>
        <dbReference type="ARBA" id="ARBA00004651"/>
    </source>
</evidence>
<evidence type="ECO:0000313" key="9">
    <source>
        <dbReference type="Proteomes" id="UP000195412"/>
    </source>
</evidence>
<dbReference type="AlphaFoldDB" id="A0A1Y6K2T8"/>
<dbReference type="PANTHER" id="PTHR23517">
    <property type="entry name" value="RESISTANCE PROTEIN MDTM, PUTATIVE-RELATED-RELATED"/>
    <property type="match status" value="1"/>
</dbReference>
<dbReference type="EMBL" id="LT854705">
    <property type="protein sequence ID" value="SMS15413.1"/>
    <property type="molecule type" value="Genomic_DNA"/>
</dbReference>
<keyword evidence="3" id="KW-1003">Cell membrane</keyword>
<reference evidence="9" key="1">
    <citation type="submission" date="2017-05" db="EMBL/GenBank/DDBJ databases">
        <authorList>
            <person name="Papadimitriou K."/>
        </authorList>
    </citation>
    <scope>NUCLEOTIDE SEQUENCE [LARGE SCALE GENOMIC DNA]</scope>
    <source>
        <strain evidence="9">ACA-DC 3411</strain>
    </source>
</reference>
<organism evidence="8 9">
    <name type="scientific">Levilactobacillus zymae</name>
    <dbReference type="NCBI Taxonomy" id="267363"/>
    <lineage>
        <taxon>Bacteria</taxon>
        <taxon>Bacillati</taxon>
        <taxon>Bacillota</taxon>
        <taxon>Bacilli</taxon>
        <taxon>Lactobacillales</taxon>
        <taxon>Lactobacillaceae</taxon>
        <taxon>Levilactobacillus</taxon>
    </lineage>
</organism>
<comment type="subcellular location">
    <subcellularLocation>
        <location evidence="1">Cell membrane</location>
        <topology evidence="1">Multi-pass membrane protein</topology>
    </subcellularLocation>
</comment>
<dbReference type="InterPro" id="IPR011701">
    <property type="entry name" value="MFS"/>
</dbReference>
<keyword evidence="4 7" id="KW-0812">Transmembrane</keyword>
<evidence type="ECO:0000256" key="3">
    <source>
        <dbReference type="ARBA" id="ARBA00022475"/>
    </source>
</evidence>
<sequence length="390" mass="42925">MIKLVQRMWPLLVLGLLVNTAYSVMWPLTTIYLHNDLHLSLVTSGWILAVYSGSNVLGGYLGGILGDHYSVNRIGLGLLVALLGDALVGFWWHDLWGYPVVLVLFGLLTGGMLTLITTMTAQLSQGSGWLFNLLYIFINLGLVVGTASIGVLFHGNLQPIFTLLVLCYGLAIGLWGRYARVLEKVTTTRQPVRTAAGRPQRRLPRVTLVILLLSLGLMWGTYAQWMSNVSVYIQELGMSVRVYSELWVYNGILLIVVQGLMTRHSRTWWLPWQILAGMVAISGSFLLLSTVQHLGGLFAAMTLLTIGEAVYVPGVPAMINTYTVGHEGRYQGLVNAISSLGKALGPVAGGWVIGQTTGYLELFRWCAGINLLVVGAIAVGNWWFHRRREK</sequence>
<dbReference type="RefSeq" id="WP_087742654.1">
    <property type="nucleotide sequence ID" value="NZ_LT854705.1"/>
</dbReference>
<dbReference type="GO" id="GO:0022857">
    <property type="term" value="F:transmembrane transporter activity"/>
    <property type="evidence" value="ECO:0007669"/>
    <property type="project" value="InterPro"/>
</dbReference>
<dbReference type="Proteomes" id="UP000195412">
    <property type="component" value="Chromosome I"/>
</dbReference>
<dbReference type="Pfam" id="PF07690">
    <property type="entry name" value="MFS_1"/>
    <property type="match status" value="1"/>
</dbReference>
<evidence type="ECO:0000256" key="5">
    <source>
        <dbReference type="ARBA" id="ARBA00022989"/>
    </source>
</evidence>
<feature type="transmembrane region" description="Helical" evidence="7">
    <location>
        <begin position="362"/>
        <end position="384"/>
    </location>
</feature>
<keyword evidence="2" id="KW-0813">Transport</keyword>
<dbReference type="SUPFAM" id="SSF103473">
    <property type="entry name" value="MFS general substrate transporter"/>
    <property type="match status" value="1"/>
</dbReference>
<evidence type="ECO:0000256" key="6">
    <source>
        <dbReference type="ARBA" id="ARBA00023136"/>
    </source>
</evidence>
<dbReference type="GO" id="GO:0005886">
    <property type="term" value="C:plasma membrane"/>
    <property type="evidence" value="ECO:0007669"/>
    <property type="project" value="UniProtKB-SubCell"/>
</dbReference>
<feature type="transmembrane region" description="Helical" evidence="7">
    <location>
        <begin position="294"/>
        <end position="312"/>
    </location>
</feature>
<dbReference type="Gene3D" id="1.20.1250.20">
    <property type="entry name" value="MFS general substrate transporter like domains"/>
    <property type="match status" value="2"/>
</dbReference>
<keyword evidence="5 7" id="KW-1133">Transmembrane helix</keyword>
<evidence type="ECO:0000313" key="8">
    <source>
        <dbReference type="EMBL" id="SMS15413.1"/>
    </source>
</evidence>
<feature type="transmembrane region" description="Helical" evidence="7">
    <location>
        <begin position="98"/>
        <end position="117"/>
    </location>
</feature>
<proteinExistence type="predicted"/>
<feature type="transmembrane region" description="Helical" evidence="7">
    <location>
        <begin position="74"/>
        <end position="92"/>
    </location>
</feature>
<feature type="transmembrane region" description="Helical" evidence="7">
    <location>
        <begin position="333"/>
        <end position="356"/>
    </location>
</feature>
<feature type="transmembrane region" description="Helical" evidence="7">
    <location>
        <begin position="242"/>
        <end position="261"/>
    </location>
</feature>